<name>A0A8T2YLB2_POPDE</name>
<comment type="caution">
    <text evidence="1">The sequence shown here is derived from an EMBL/GenBank/DDBJ whole genome shotgun (WGS) entry which is preliminary data.</text>
</comment>
<accession>A0A8T2YLB2</accession>
<dbReference type="AlphaFoldDB" id="A0A8T2YLB2"/>
<keyword evidence="2" id="KW-1185">Reference proteome</keyword>
<dbReference type="EMBL" id="JACEGQ020000006">
    <property type="protein sequence ID" value="KAH8505792.1"/>
    <property type="molecule type" value="Genomic_DNA"/>
</dbReference>
<evidence type="ECO:0000313" key="2">
    <source>
        <dbReference type="Proteomes" id="UP000807159"/>
    </source>
</evidence>
<protein>
    <submittedName>
        <fullName evidence="1">Uncharacterized protein</fullName>
    </submittedName>
</protein>
<proteinExistence type="predicted"/>
<dbReference type="Proteomes" id="UP000807159">
    <property type="component" value="Chromosome 6"/>
</dbReference>
<evidence type="ECO:0000313" key="1">
    <source>
        <dbReference type="EMBL" id="KAH8505792.1"/>
    </source>
</evidence>
<gene>
    <name evidence="1" type="ORF">H0E87_012846</name>
</gene>
<sequence>MARRAAIRWITNRGLSDVRLECVCGGHNWWREAQVPWEIAVIVEEIKLLVENYSEVIADSKVISDSITEDLVESSADSGVTADSLYGAGLIKSSFGSFSKIHHARASFGFFLESGIGDQDGDREFMATTSSSSYGAWTSLKSTCVEITTASFGSGSPECRDGISWVATVAPPVVSPPKDRQ</sequence>
<reference evidence="1" key="1">
    <citation type="journal article" date="2021" name="J. Hered.">
        <title>Genome Assembly of Salicaceae Populus deltoides (Eastern Cottonwood) I-69 Based on Nanopore Sequencing and Hi-C Technologies.</title>
        <authorList>
            <person name="Bai S."/>
            <person name="Wu H."/>
            <person name="Zhang J."/>
            <person name="Pan Z."/>
            <person name="Zhao W."/>
            <person name="Li Z."/>
            <person name="Tong C."/>
        </authorList>
    </citation>
    <scope>NUCLEOTIDE SEQUENCE</scope>
    <source>
        <tissue evidence="1">Leaf</tissue>
    </source>
</reference>
<organism evidence="1 2">
    <name type="scientific">Populus deltoides</name>
    <name type="common">Eastern poplar</name>
    <name type="synonym">Eastern cottonwood</name>
    <dbReference type="NCBI Taxonomy" id="3696"/>
    <lineage>
        <taxon>Eukaryota</taxon>
        <taxon>Viridiplantae</taxon>
        <taxon>Streptophyta</taxon>
        <taxon>Embryophyta</taxon>
        <taxon>Tracheophyta</taxon>
        <taxon>Spermatophyta</taxon>
        <taxon>Magnoliopsida</taxon>
        <taxon>eudicotyledons</taxon>
        <taxon>Gunneridae</taxon>
        <taxon>Pentapetalae</taxon>
        <taxon>rosids</taxon>
        <taxon>fabids</taxon>
        <taxon>Malpighiales</taxon>
        <taxon>Salicaceae</taxon>
        <taxon>Saliceae</taxon>
        <taxon>Populus</taxon>
    </lineage>
</organism>